<protein>
    <submittedName>
        <fullName evidence="2">Uncharacterized protein</fullName>
    </submittedName>
</protein>
<accession>A0A1G1ZP29</accession>
<comment type="caution">
    <text evidence="2">The sequence shown here is derived from an EMBL/GenBank/DDBJ whole genome shotgun (WGS) entry which is preliminary data.</text>
</comment>
<keyword evidence="1" id="KW-1133">Transmembrane helix</keyword>
<organism evidence="2 3">
    <name type="scientific">Candidatus Harrisonbacteria bacterium RIFCSPLOWO2_01_FULL_40_28</name>
    <dbReference type="NCBI Taxonomy" id="1798406"/>
    <lineage>
        <taxon>Bacteria</taxon>
        <taxon>Candidatus Harrisoniibacteriota</taxon>
    </lineage>
</organism>
<proteinExistence type="predicted"/>
<dbReference type="EMBL" id="MHJI01000015">
    <property type="protein sequence ID" value="OGY65490.1"/>
    <property type="molecule type" value="Genomic_DNA"/>
</dbReference>
<dbReference type="PROSITE" id="PS51257">
    <property type="entry name" value="PROKAR_LIPOPROTEIN"/>
    <property type="match status" value="1"/>
</dbReference>
<sequence>MFLSCVKKLKDRFELGPVLWKCFLGQIITTIIGCFALYFSTDGRVFFAYSFILAALFICILFFLLVILFIISSSSYAWISCVHIATDFIILQSGMCVVVVGIAGIYVPLFPYMQFIGIGFFIIGTMCIDVYYYSLLRKSLWDFRLKY</sequence>
<keyword evidence="1" id="KW-0812">Transmembrane</keyword>
<evidence type="ECO:0000313" key="3">
    <source>
        <dbReference type="Proteomes" id="UP000178517"/>
    </source>
</evidence>
<dbReference type="Proteomes" id="UP000178517">
    <property type="component" value="Unassembled WGS sequence"/>
</dbReference>
<name>A0A1G1ZP29_9BACT</name>
<evidence type="ECO:0000313" key="2">
    <source>
        <dbReference type="EMBL" id="OGY65490.1"/>
    </source>
</evidence>
<feature type="transmembrane region" description="Helical" evidence="1">
    <location>
        <begin position="18"/>
        <end position="40"/>
    </location>
</feature>
<reference evidence="2 3" key="1">
    <citation type="journal article" date="2016" name="Nat. Commun.">
        <title>Thousands of microbial genomes shed light on interconnected biogeochemical processes in an aquifer system.</title>
        <authorList>
            <person name="Anantharaman K."/>
            <person name="Brown C.T."/>
            <person name="Hug L.A."/>
            <person name="Sharon I."/>
            <person name="Castelle C.J."/>
            <person name="Probst A.J."/>
            <person name="Thomas B.C."/>
            <person name="Singh A."/>
            <person name="Wilkins M.J."/>
            <person name="Karaoz U."/>
            <person name="Brodie E.L."/>
            <person name="Williams K.H."/>
            <person name="Hubbard S.S."/>
            <person name="Banfield J.F."/>
        </authorList>
    </citation>
    <scope>NUCLEOTIDE SEQUENCE [LARGE SCALE GENOMIC DNA]</scope>
</reference>
<feature type="transmembrane region" description="Helical" evidence="1">
    <location>
        <begin position="84"/>
        <end position="106"/>
    </location>
</feature>
<keyword evidence="1" id="KW-0472">Membrane</keyword>
<dbReference type="STRING" id="1798406.A3A04_01710"/>
<dbReference type="AlphaFoldDB" id="A0A1G1ZP29"/>
<gene>
    <name evidence="2" type="ORF">A3A04_01710</name>
</gene>
<feature type="transmembrane region" description="Helical" evidence="1">
    <location>
        <begin position="46"/>
        <end position="72"/>
    </location>
</feature>
<feature type="transmembrane region" description="Helical" evidence="1">
    <location>
        <begin position="112"/>
        <end position="136"/>
    </location>
</feature>
<evidence type="ECO:0000256" key="1">
    <source>
        <dbReference type="SAM" id="Phobius"/>
    </source>
</evidence>